<evidence type="ECO:0000313" key="2">
    <source>
        <dbReference type="Proteomes" id="UP000276133"/>
    </source>
</evidence>
<dbReference type="Proteomes" id="UP000276133">
    <property type="component" value="Unassembled WGS sequence"/>
</dbReference>
<gene>
    <name evidence="1" type="ORF">BpHYR1_006929</name>
</gene>
<keyword evidence="2" id="KW-1185">Reference proteome</keyword>
<evidence type="ECO:0000313" key="1">
    <source>
        <dbReference type="EMBL" id="RNA11313.1"/>
    </source>
</evidence>
<proteinExistence type="predicted"/>
<sequence length="70" mass="8453">MFPLFLNLHKPHPEQPHRLNLLQPRHLLYQSSLNQYSLDNHRLDHCSDQSRVRTLRKYHNCTQQEHNSGI</sequence>
<accession>A0A3M7QJ74</accession>
<dbReference type="AlphaFoldDB" id="A0A3M7QJ74"/>
<comment type="caution">
    <text evidence="1">The sequence shown here is derived from an EMBL/GenBank/DDBJ whole genome shotgun (WGS) entry which is preliminary data.</text>
</comment>
<dbReference type="EMBL" id="REGN01005988">
    <property type="protein sequence ID" value="RNA11313.1"/>
    <property type="molecule type" value="Genomic_DNA"/>
</dbReference>
<organism evidence="1 2">
    <name type="scientific">Brachionus plicatilis</name>
    <name type="common">Marine rotifer</name>
    <name type="synonym">Brachionus muelleri</name>
    <dbReference type="NCBI Taxonomy" id="10195"/>
    <lineage>
        <taxon>Eukaryota</taxon>
        <taxon>Metazoa</taxon>
        <taxon>Spiralia</taxon>
        <taxon>Gnathifera</taxon>
        <taxon>Rotifera</taxon>
        <taxon>Eurotatoria</taxon>
        <taxon>Monogononta</taxon>
        <taxon>Pseudotrocha</taxon>
        <taxon>Ploima</taxon>
        <taxon>Brachionidae</taxon>
        <taxon>Brachionus</taxon>
    </lineage>
</organism>
<reference evidence="1 2" key="1">
    <citation type="journal article" date="2018" name="Sci. Rep.">
        <title>Genomic signatures of local adaptation to the degree of environmental predictability in rotifers.</title>
        <authorList>
            <person name="Franch-Gras L."/>
            <person name="Hahn C."/>
            <person name="Garcia-Roger E.M."/>
            <person name="Carmona M.J."/>
            <person name="Serra M."/>
            <person name="Gomez A."/>
        </authorList>
    </citation>
    <scope>NUCLEOTIDE SEQUENCE [LARGE SCALE GENOMIC DNA]</scope>
    <source>
        <strain evidence="1">HYR1</strain>
    </source>
</reference>
<name>A0A3M7QJ74_BRAPC</name>
<protein>
    <submittedName>
        <fullName evidence="1">Uncharacterized protein</fullName>
    </submittedName>
</protein>